<reference evidence="3" key="1">
    <citation type="submission" date="2021-11" db="EMBL/GenBank/DDBJ databases">
        <title>Vibrio ZSDE26 sp. nov. and Vibrio ZSDZ34 sp. nov., isolated from coastal seawater in Qingdao.</title>
        <authorList>
            <person name="Zhang P."/>
        </authorList>
    </citation>
    <scope>NUCLEOTIDE SEQUENCE</scope>
    <source>
        <strain evidence="3">ZSDZ34</strain>
    </source>
</reference>
<dbReference type="CDD" id="cd16936">
    <property type="entry name" value="HATPase_RsbW-like"/>
    <property type="match status" value="1"/>
</dbReference>
<dbReference type="GO" id="GO:0005524">
    <property type="term" value="F:ATP binding"/>
    <property type="evidence" value="ECO:0007669"/>
    <property type="project" value="UniProtKB-KW"/>
</dbReference>
<evidence type="ECO:0000259" key="2">
    <source>
        <dbReference type="Pfam" id="PF13581"/>
    </source>
</evidence>
<feature type="domain" description="Histidine kinase/HSP90-like ATPase" evidence="2">
    <location>
        <begin position="20"/>
        <end position="138"/>
    </location>
</feature>
<dbReference type="Pfam" id="PF13581">
    <property type="entry name" value="HATPase_c_2"/>
    <property type="match status" value="1"/>
</dbReference>
<keyword evidence="3" id="KW-0547">Nucleotide-binding</keyword>
<proteinExistence type="predicted"/>
<keyword evidence="1" id="KW-0808">Transferase</keyword>
<dbReference type="InterPro" id="IPR003594">
    <property type="entry name" value="HATPase_dom"/>
</dbReference>
<dbReference type="AlphaFoldDB" id="A0A9X1W866"/>
<protein>
    <submittedName>
        <fullName evidence="3">ATP-binding protein</fullName>
    </submittedName>
</protein>
<sequence length="150" mass="16709">MTSAHVYRASYLSSIDTSRTAANDLIEFWHSAHISSSVISKLELCVVELLNNTFEHAYKERNGYPVDIECRIEHNDVHIEISHYGEGLTESSFNAAIAADFVEPNKNDPLTLTTSGRGLIIVASLLDSIQMTLDDSKSTFYLQKKIAECP</sequence>
<accession>A0A9X1W866</accession>
<dbReference type="SUPFAM" id="SSF55874">
    <property type="entry name" value="ATPase domain of HSP90 chaperone/DNA topoisomerase II/histidine kinase"/>
    <property type="match status" value="1"/>
</dbReference>
<keyword evidence="4" id="KW-1185">Reference proteome</keyword>
<dbReference type="PANTHER" id="PTHR35526:SF3">
    <property type="entry name" value="ANTI-SIGMA-F FACTOR RSBW"/>
    <property type="match status" value="1"/>
</dbReference>
<organism evidence="3 4">
    <name type="scientific">Vibrio gelatinilyticus</name>
    <dbReference type="NCBI Taxonomy" id="2893468"/>
    <lineage>
        <taxon>Bacteria</taxon>
        <taxon>Pseudomonadati</taxon>
        <taxon>Pseudomonadota</taxon>
        <taxon>Gammaproteobacteria</taxon>
        <taxon>Vibrionales</taxon>
        <taxon>Vibrionaceae</taxon>
        <taxon>Vibrio</taxon>
    </lineage>
</organism>
<dbReference type="Proteomes" id="UP001139488">
    <property type="component" value="Unassembled WGS sequence"/>
</dbReference>
<dbReference type="GO" id="GO:0004674">
    <property type="term" value="F:protein serine/threonine kinase activity"/>
    <property type="evidence" value="ECO:0007669"/>
    <property type="project" value="UniProtKB-KW"/>
</dbReference>
<dbReference type="PANTHER" id="PTHR35526">
    <property type="entry name" value="ANTI-SIGMA-F FACTOR RSBW-RELATED"/>
    <property type="match status" value="1"/>
</dbReference>
<evidence type="ECO:0000313" key="3">
    <source>
        <dbReference type="EMBL" id="MCJ2375231.1"/>
    </source>
</evidence>
<dbReference type="Gene3D" id="3.30.565.10">
    <property type="entry name" value="Histidine kinase-like ATPase, C-terminal domain"/>
    <property type="match status" value="1"/>
</dbReference>
<dbReference type="EMBL" id="JAJNNZ010000001">
    <property type="protein sequence ID" value="MCJ2375231.1"/>
    <property type="molecule type" value="Genomic_DNA"/>
</dbReference>
<keyword evidence="1" id="KW-0418">Kinase</keyword>
<keyword evidence="3" id="KW-0067">ATP-binding</keyword>
<keyword evidence="1" id="KW-0723">Serine/threonine-protein kinase</keyword>
<dbReference type="RefSeq" id="WP_244354062.1">
    <property type="nucleotide sequence ID" value="NZ_JAJNNZ010000001.1"/>
</dbReference>
<name>A0A9X1W866_9VIBR</name>
<dbReference type="InterPro" id="IPR050267">
    <property type="entry name" value="Anti-sigma-factor_SerPK"/>
</dbReference>
<dbReference type="InterPro" id="IPR036890">
    <property type="entry name" value="HATPase_C_sf"/>
</dbReference>
<evidence type="ECO:0000313" key="4">
    <source>
        <dbReference type="Proteomes" id="UP001139488"/>
    </source>
</evidence>
<gene>
    <name evidence="3" type="ORF">LNL84_00100</name>
</gene>
<evidence type="ECO:0000256" key="1">
    <source>
        <dbReference type="ARBA" id="ARBA00022527"/>
    </source>
</evidence>
<comment type="caution">
    <text evidence="3">The sequence shown here is derived from an EMBL/GenBank/DDBJ whole genome shotgun (WGS) entry which is preliminary data.</text>
</comment>